<evidence type="ECO:0000313" key="2">
    <source>
        <dbReference type="Proteomes" id="UP000266841"/>
    </source>
</evidence>
<organism evidence="1 2">
    <name type="scientific">Thalassiosira oceanica</name>
    <name type="common">Marine diatom</name>
    <dbReference type="NCBI Taxonomy" id="159749"/>
    <lineage>
        <taxon>Eukaryota</taxon>
        <taxon>Sar</taxon>
        <taxon>Stramenopiles</taxon>
        <taxon>Ochrophyta</taxon>
        <taxon>Bacillariophyta</taxon>
        <taxon>Coscinodiscophyceae</taxon>
        <taxon>Thalassiosirophycidae</taxon>
        <taxon>Thalassiosirales</taxon>
        <taxon>Thalassiosiraceae</taxon>
        <taxon>Thalassiosira</taxon>
    </lineage>
</organism>
<sequence length="113" mass="12921">MLRNCLQFRGDYWLRHLPPQLTATFAKELDESTWGFLEHALGDELSNWTNLGIRRLQLPVRRNGGGFRSCNSRKDAQYAGCLAQSAPQLLDRKDDRGNVIPGRMHTPSLVNHF</sequence>
<comment type="caution">
    <text evidence="1">The sequence shown here is derived from an EMBL/GenBank/DDBJ whole genome shotgun (WGS) entry which is preliminary data.</text>
</comment>
<dbReference type="Proteomes" id="UP000266841">
    <property type="component" value="Unassembled WGS sequence"/>
</dbReference>
<protein>
    <submittedName>
        <fullName evidence="1">Uncharacterized protein</fullName>
    </submittedName>
</protein>
<dbReference type="OrthoDB" id="7433202at2759"/>
<evidence type="ECO:0000313" key="1">
    <source>
        <dbReference type="EMBL" id="EJK48312.1"/>
    </source>
</evidence>
<feature type="non-terminal residue" evidence="1">
    <location>
        <position position="113"/>
    </location>
</feature>
<dbReference type="AlphaFoldDB" id="K0RNI2"/>
<dbReference type="EMBL" id="AGNL01046004">
    <property type="protein sequence ID" value="EJK48312.1"/>
    <property type="molecule type" value="Genomic_DNA"/>
</dbReference>
<keyword evidence="2" id="KW-1185">Reference proteome</keyword>
<reference evidence="1 2" key="1">
    <citation type="journal article" date="2012" name="Genome Biol.">
        <title>Genome and low-iron response of an oceanic diatom adapted to chronic iron limitation.</title>
        <authorList>
            <person name="Lommer M."/>
            <person name="Specht M."/>
            <person name="Roy A.S."/>
            <person name="Kraemer L."/>
            <person name="Andreson R."/>
            <person name="Gutowska M.A."/>
            <person name="Wolf J."/>
            <person name="Bergner S.V."/>
            <person name="Schilhabel M.B."/>
            <person name="Klostermeier U.C."/>
            <person name="Beiko R.G."/>
            <person name="Rosenstiel P."/>
            <person name="Hippler M."/>
            <person name="Laroche J."/>
        </authorList>
    </citation>
    <scope>NUCLEOTIDE SEQUENCE [LARGE SCALE GENOMIC DNA]</scope>
    <source>
        <strain evidence="1 2">CCMP1005</strain>
    </source>
</reference>
<gene>
    <name evidence="1" type="ORF">THAOC_32903</name>
</gene>
<accession>K0RNI2</accession>
<proteinExistence type="predicted"/>
<name>K0RNI2_THAOC</name>